<protein>
    <submittedName>
        <fullName evidence="3">Glycosyl transferase</fullName>
    </submittedName>
</protein>
<dbReference type="PANTHER" id="PTHR45947">
    <property type="entry name" value="SULFOQUINOVOSYL TRANSFERASE SQD2"/>
    <property type="match status" value="1"/>
</dbReference>
<dbReference type="Pfam" id="PF00534">
    <property type="entry name" value="Glycos_transf_1"/>
    <property type="match status" value="1"/>
</dbReference>
<gene>
    <name evidence="3" type="ORF">CKO43_14260</name>
</gene>
<dbReference type="PANTHER" id="PTHR45947:SF3">
    <property type="entry name" value="SULFOQUINOVOSYL TRANSFERASE SQD2"/>
    <property type="match status" value="1"/>
</dbReference>
<name>A0ABS1DXT3_RUBGE</name>
<organism evidence="3 4">
    <name type="scientific">Rubrivivax gelatinosus</name>
    <name type="common">Rhodocyclus gelatinosus</name>
    <name type="synonym">Rhodopseudomonas gelatinosa</name>
    <dbReference type="NCBI Taxonomy" id="28068"/>
    <lineage>
        <taxon>Bacteria</taxon>
        <taxon>Pseudomonadati</taxon>
        <taxon>Pseudomonadota</taxon>
        <taxon>Betaproteobacteria</taxon>
        <taxon>Burkholderiales</taxon>
        <taxon>Sphaerotilaceae</taxon>
        <taxon>Rubrivivax</taxon>
    </lineage>
</organism>
<dbReference type="EMBL" id="NRRU01000051">
    <property type="protein sequence ID" value="MBK1713941.1"/>
    <property type="molecule type" value="Genomic_DNA"/>
</dbReference>
<evidence type="ECO:0000259" key="1">
    <source>
        <dbReference type="Pfam" id="PF00534"/>
    </source>
</evidence>
<sequence>MKILHVEAGMHLYGGALQVVFLQRGLAAEGVENLLAAPTGSAIAEASAAHARVVTMAMGGDADLGMLGRLRRLIRSERPDVVHLHSRRGSDLWGGLAGRLEGVPVVLSRRVDNPEPRAWVGLKYRLYDRVITISQGIFRVLEAEGVPASKLRCVPSSVDVEMYRPGRGERAWLDAEFGLASDELAVGMAAQFIARKGHRTLLAALPAVLAAQPRTRFLIFGQGPLREAIENEARAAGFGDRVLFPGFRKDLARVLPALDLMVHPAEMEGLGVALLQAAACGLPIVAGRAGGIPEIVLPGVNGELIEPGDHAALAQHLVALLADAGLRARYGATGREHVVSRFSVAAMVRGNLAVYRELVPSR</sequence>
<dbReference type="RefSeq" id="WP_200379061.1">
    <property type="nucleotide sequence ID" value="NZ_NRRU01000051.1"/>
</dbReference>
<accession>A0ABS1DXT3</accession>
<dbReference type="Pfam" id="PF13439">
    <property type="entry name" value="Glyco_transf_4"/>
    <property type="match status" value="1"/>
</dbReference>
<feature type="domain" description="Glycosyl transferase family 1" evidence="1">
    <location>
        <begin position="177"/>
        <end position="336"/>
    </location>
</feature>
<proteinExistence type="predicted"/>
<dbReference type="GO" id="GO:0016740">
    <property type="term" value="F:transferase activity"/>
    <property type="evidence" value="ECO:0007669"/>
    <property type="project" value="UniProtKB-KW"/>
</dbReference>
<dbReference type="InterPro" id="IPR050194">
    <property type="entry name" value="Glycosyltransferase_grp1"/>
</dbReference>
<dbReference type="InterPro" id="IPR028098">
    <property type="entry name" value="Glyco_trans_4-like_N"/>
</dbReference>
<reference evidence="3" key="2">
    <citation type="journal article" date="2020" name="Microorganisms">
        <title>Osmotic Adaptation and Compatible Solute Biosynthesis of Phototrophic Bacteria as Revealed from Genome Analyses.</title>
        <authorList>
            <person name="Imhoff J.F."/>
            <person name="Rahn T."/>
            <person name="Kunzel S."/>
            <person name="Keller A."/>
            <person name="Neulinger S.C."/>
        </authorList>
    </citation>
    <scope>NUCLEOTIDE SEQUENCE</scope>
    <source>
        <strain evidence="3">IM 151</strain>
    </source>
</reference>
<keyword evidence="3" id="KW-0808">Transferase</keyword>
<feature type="domain" description="Glycosyltransferase subfamily 4-like N-terminal" evidence="2">
    <location>
        <begin position="16"/>
        <end position="161"/>
    </location>
</feature>
<evidence type="ECO:0000313" key="3">
    <source>
        <dbReference type="EMBL" id="MBK1713941.1"/>
    </source>
</evidence>
<dbReference type="SUPFAM" id="SSF53756">
    <property type="entry name" value="UDP-Glycosyltransferase/glycogen phosphorylase"/>
    <property type="match status" value="1"/>
</dbReference>
<evidence type="ECO:0000313" key="4">
    <source>
        <dbReference type="Proteomes" id="UP001041814"/>
    </source>
</evidence>
<comment type="caution">
    <text evidence="3">The sequence shown here is derived from an EMBL/GenBank/DDBJ whole genome shotgun (WGS) entry which is preliminary data.</text>
</comment>
<dbReference type="InterPro" id="IPR001296">
    <property type="entry name" value="Glyco_trans_1"/>
</dbReference>
<dbReference type="Proteomes" id="UP001041814">
    <property type="component" value="Unassembled WGS sequence"/>
</dbReference>
<dbReference type="Gene3D" id="3.40.50.2000">
    <property type="entry name" value="Glycogen Phosphorylase B"/>
    <property type="match status" value="2"/>
</dbReference>
<reference evidence="3" key="1">
    <citation type="submission" date="2017-08" db="EMBL/GenBank/DDBJ databases">
        <authorList>
            <person name="Imhoff J.F."/>
            <person name="Rahn T."/>
            <person name="Kuenzel S."/>
            <person name="Neulinger S.C."/>
        </authorList>
    </citation>
    <scope>NUCLEOTIDE SEQUENCE</scope>
    <source>
        <strain evidence="3">IM 151</strain>
    </source>
</reference>
<evidence type="ECO:0000259" key="2">
    <source>
        <dbReference type="Pfam" id="PF13439"/>
    </source>
</evidence>
<keyword evidence="4" id="KW-1185">Reference proteome</keyword>